<name>A0A371D7S5_9APHY</name>
<dbReference type="Gene3D" id="3.80.10.10">
    <property type="entry name" value="Ribonuclease Inhibitor"/>
    <property type="match status" value="1"/>
</dbReference>
<feature type="region of interest" description="Disordered" evidence="1">
    <location>
        <begin position="198"/>
        <end position="267"/>
    </location>
</feature>
<evidence type="ECO:0000313" key="2">
    <source>
        <dbReference type="EMBL" id="RDX48585.1"/>
    </source>
</evidence>
<dbReference type="STRING" id="139420.A0A371D7S5"/>
<feature type="region of interest" description="Disordered" evidence="1">
    <location>
        <begin position="628"/>
        <end position="664"/>
    </location>
</feature>
<dbReference type="OrthoDB" id="2757320at2759"/>
<accession>A0A371D7S5</accession>
<keyword evidence="3" id="KW-1185">Reference proteome</keyword>
<dbReference type="Proteomes" id="UP000256964">
    <property type="component" value="Unassembled WGS sequence"/>
</dbReference>
<evidence type="ECO:0008006" key="4">
    <source>
        <dbReference type="Google" id="ProtNLM"/>
    </source>
</evidence>
<gene>
    <name evidence="2" type="ORF">OH76DRAFT_1483690</name>
</gene>
<feature type="compositionally biased region" description="Pro residues" evidence="1">
    <location>
        <begin position="239"/>
        <end position="267"/>
    </location>
</feature>
<feature type="compositionally biased region" description="Acidic residues" evidence="1">
    <location>
        <begin position="207"/>
        <end position="235"/>
    </location>
</feature>
<evidence type="ECO:0000313" key="3">
    <source>
        <dbReference type="Proteomes" id="UP000256964"/>
    </source>
</evidence>
<sequence>MSLNLFNTASNQEIISNIASYAYWGRNVPDTPLDLRNVLALGLTCKAFIGPCLDQLWRRQLNLFNLFKTLPQDAREIYDGNYVGPNGERQQCIRARRVIIPSDWIMFDYYAHKIRELGFDPRAPSGAPQSVEPWRPTGFPMNTFMALCVVRLPRELLPNIRRIRWTTHEYLEDTHVHVYIFQNPPLVSLYMDYSDIKMKIAPPPPEPEPEPEEEEDGDGEEDGEGENGEGQEEGEATPQPDPAPLPAVLPPPPPGPPSVPSLPPPLPSFEEDTYLKYTLKALLEECPNFRDVEIVAPQFEGYQWAIKEFLREVKDKTLRTFAINLQSWEDDDLVCLAEITTLRKTRIFLRDTDCAWLPRAMQIGRPFVNVVDLTVDAPSFEFFTAFFLQFDGSRLQKLALNAIDRPSAEVLHTCLSTIAASCSVAKLCTLSLSDNALPPKADAEPADAPSPASAAVLAPLRTFVQLRAFALDLSGAYALDNAGLAKLVSAWPALERLTLGLKHGWGTRSVLTFAGLAQVVELCPILEQLAVSIDATVDDLGPRAAAAVAATNAIVGSVNLLDSYVVEDPDVGVAIAKNLSALFTDLLYVRAWTKPELESEGEQMHVEAAGHVAAEGEVEAQAVDGDVQMGDDETTGAGGPGQPPEHAQRGAGGEGGGHAQPELGEEPVRVVGWLARREFWETVEKQVATFALLRNIGIPMDLS</sequence>
<reference evidence="2 3" key="1">
    <citation type="journal article" date="2018" name="Biotechnol. Biofuels">
        <title>Integrative visual omics of the white-rot fungus Polyporus brumalis exposes the biotechnological potential of its oxidative enzymes for delignifying raw plant biomass.</title>
        <authorList>
            <person name="Miyauchi S."/>
            <person name="Rancon A."/>
            <person name="Drula E."/>
            <person name="Hage H."/>
            <person name="Chaduli D."/>
            <person name="Favel A."/>
            <person name="Grisel S."/>
            <person name="Henrissat B."/>
            <person name="Herpoel-Gimbert I."/>
            <person name="Ruiz-Duenas F.J."/>
            <person name="Chevret D."/>
            <person name="Hainaut M."/>
            <person name="Lin J."/>
            <person name="Wang M."/>
            <person name="Pangilinan J."/>
            <person name="Lipzen A."/>
            <person name="Lesage-Meessen L."/>
            <person name="Navarro D."/>
            <person name="Riley R."/>
            <person name="Grigoriev I.V."/>
            <person name="Zhou S."/>
            <person name="Raouche S."/>
            <person name="Rosso M.N."/>
        </authorList>
    </citation>
    <scope>NUCLEOTIDE SEQUENCE [LARGE SCALE GENOMIC DNA]</scope>
    <source>
        <strain evidence="2 3">BRFM 1820</strain>
    </source>
</reference>
<evidence type="ECO:0000256" key="1">
    <source>
        <dbReference type="SAM" id="MobiDB-lite"/>
    </source>
</evidence>
<proteinExistence type="predicted"/>
<protein>
    <recommendedName>
        <fullName evidence="4">F-box domain-containing protein</fullName>
    </recommendedName>
</protein>
<dbReference type="EMBL" id="KZ857410">
    <property type="protein sequence ID" value="RDX48585.1"/>
    <property type="molecule type" value="Genomic_DNA"/>
</dbReference>
<dbReference type="AlphaFoldDB" id="A0A371D7S5"/>
<organism evidence="2 3">
    <name type="scientific">Lentinus brumalis</name>
    <dbReference type="NCBI Taxonomy" id="2498619"/>
    <lineage>
        <taxon>Eukaryota</taxon>
        <taxon>Fungi</taxon>
        <taxon>Dikarya</taxon>
        <taxon>Basidiomycota</taxon>
        <taxon>Agaricomycotina</taxon>
        <taxon>Agaricomycetes</taxon>
        <taxon>Polyporales</taxon>
        <taxon>Polyporaceae</taxon>
        <taxon>Lentinus</taxon>
    </lineage>
</organism>
<dbReference type="InterPro" id="IPR032675">
    <property type="entry name" value="LRR_dom_sf"/>
</dbReference>